<evidence type="ECO:0000313" key="3">
    <source>
        <dbReference type="Proteomes" id="UP001597205"/>
    </source>
</evidence>
<evidence type="ECO:0000259" key="1">
    <source>
        <dbReference type="Pfam" id="PF13460"/>
    </source>
</evidence>
<keyword evidence="3" id="KW-1185">Reference proteome</keyword>
<proteinExistence type="predicted"/>
<dbReference type="InterPro" id="IPR036291">
    <property type="entry name" value="NAD(P)-bd_dom_sf"/>
</dbReference>
<dbReference type="InterPro" id="IPR051606">
    <property type="entry name" value="Polyketide_Oxido-like"/>
</dbReference>
<accession>A0ABW3RNN3</accession>
<dbReference type="RefSeq" id="WP_380897431.1">
    <property type="nucleotide sequence ID" value="NZ_JBHTKY010000021.1"/>
</dbReference>
<dbReference type="SUPFAM" id="SSF51735">
    <property type="entry name" value="NAD(P)-binding Rossmann-fold domains"/>
    <property type="match status" value="1"/>
</dbReference>
<name>A0ABW3RNN3_9SPHI</name>
<dbReference type="Pfam" id="PF13460">
    <property type="entry name" value="NAD_binding_10"/>
    <property type="match status" value="1"/>
</dbReference>
<gene>
    <name evidence="2" type="ORF">ACFQ2C_13495</name>
</gene>
<dbReference type="CDD" id="cd05244">
    <property type="entry name" value="BVR-B_like_SDR_a"/>
    <property type="match status" value="1"/>
</dbReference>
<sequence>MKVALIGATGFVGSHILNELLNRNIEVTAIARDVDSIKDKPNVIAVQMDINEPNRVASAIKGSDAVISAYNAGWKNPNLYDDFTEGSRHILEAVKEADIKRFLVVGGAGSLLDKDDQRIVDGADFPKEFKPGALAAADFYEVIQREDELDWTFFSPSIEMNPSTSGTRTGKYRTGTDHPVFDHEGRSRISVEDLAVAVVDEIENNKFVQKRFTAGY</sequence>
<dbReference type="Proteomes" id="UP001597205">
    <property type="component" value="Unassembled WGS sequence"/>
</dbReference>
<feature type="domain" description="NAD(P)-binding" evidence="1">
    <location>
        <begin position="7"/>
        <end position="201"/>
    </location>
</feature>
<dbReference type="Gene3D" id="3.40.50.720">
    <property type="entry name" value="NAD(P)-binding Rossmann-like Domain"/>
    <property type="match status" value="1"/>
</dbReference>
<comment type="caution">
    <text evidence="2">The sequence shown here is derived from an EMBL/GenBank/DDBJ whole genome shotgun (WGS) entry which is preliminary data.</text>
</comment>
<dbReference type="EMBL" id="JBHTKY010000021">
    <property type="protein sequence ID" value="MFD1166623.1"/>
    <property type="molecule type" value="Genomic_DNA"/>
</dbReference>
<reference evidence="3" key="1">
    <citation type="journal article" date="2019" name="Int. J. Syst. Evol. Microbiol.">
        <title>The Global Catalogue of Microorganisms (GCM) 10K type strain sequencing project: providing services to taxonomists for standard genome sequencing and annotation.</title>
        <authorList>
            <consortium name="The Broad Institute Genomics Platform"/>
            <consortium name="The Broad Institute Genome Sequencing Center for Infectious Disease"/>
            <person name="Wu L."/>
            <person name="Ma J."/>
        </authorList>
    </citation>
    <scope>NUCLEOTIDE SEQUENCE [LARGE SCALE GENOMIC DNA]</scope>
    <source>
        <strain evidence="3">CCUG 52468</strain>
    </source>
</reference>
<protein>
    <submittedName>
        <fullName evidence="2">NAD(P)-dependent oxidoreductase</fullName>
    </submittedName>
</protein>
<evidence type="ECO:0000313" key="2">
    <source>
        <dbReference type="EMBL" id="MFD1166623.1"/>
    </source>
</evidence>
<dbReference type="PANTHER" id="PTHR43355:SF2">
    <property type="entry name" value="FLAVIN REDUCTASE (NADPH)"/>
    <property type="match status" value="1"/>
</dbReference>
<dbReference type="InterPro" id="IPR016040">
    <property type="entry name" value="NAD(P)-bd_dom"/>
</dbReference>
<dbReference type="PANTHER" id="PTHR43355">
    <property type="entry name" value="FLAVIN REDUCTASE (NADPH)"/>
    <property type="match status" value="1"/>
</dbReference>
<organism evidence="2 3">
    <name type="scientific">Sphingobacterium daejeonense</name>
    <dbReference type="NCBI Taxonomy" id="371142"/>
    <lineage>
        <taxon>Bacteria</taxon>
        <taxon>Pseudomonadati</taxon>
        <taxon>Bacteroidota</taxon>
        <taxon>Sphingobacteriia</taxon>
        <taxon>Sphingobacteriales</taxon>
        <taxon>Sphingobacteriaceae</taxon>
        <taxon>Sphingobacterium</taxon>
    </lineage>
</organism>